<feature type="chain" id="PRO_5010542691" description="Polymer-forming cytoskeletal protein" evidence="1">
    <location>
        <begin position="20"/>
        <end position="158"/>
    </location>
</feature>
<keyword evidence="3" id="KW-1185">Reference proteome</keyword>
<evidence type="ECO:0008006" key="4">
    <source>
        <dbReference type="Google" id="ProtNLM"/>
    </source>
</evidence>
<evidence type="ECO:0000313" key="3">
    <source>
        <dbReference type="Proteomes" id="UP000191160"/>
    </source>
</evidence>
<comment type="caution">
    <text evidence="2">The sequence shown here is derived from an EMBL/GenBank/DDBJ whole genome shotgun (WGS) entry which is preliminary data.</text>
</comment>
<dbReference type="EMBL" id="MVKX01000001">
    <property type="protein sequence ID" value="OOV85555.1"/>
    <property type="molecule type" value="Genomic_DNA"/>
</dbReference>
<sequence length="158" mass="17435">MKKYFVSISLILCSFTTFAAVNCEGEIKNQSIREDIKVKKNCQLEGLIVHGNVILENGASVELHDNHIKGNIESNKNFTKIIANHNNISGNVDFTTGKNIQLLNNQISGDLKLKKNNGNIVLNNNEISGNLICLENAFSINGSNNQVKGNKSEQCRSF</sequence>
<dbReference type="InterPro" id="IPR012332">
    <property type="entry name" value="Autotransporter_pectin_lyase_C"/>
</dbReference>
<feature type="signal peptide" evidence="1">
    <location>
        <begin position="1"/>
        <end position="19"/>
    </location>
</feature>
<organism evidence="2 3">
    <name type="scientific">Acinetobacter amyesii</name>
    <dbReference type="NCBI Taxonomy" id="2942470"/>
    <lineage>
        <taxon>Bacteria</taxon>
        <taxon>Pseudomonadati</taxon>
        <taxon>Pseudomonadota</taxon>
        <taxon>Gammaproteobacteria</taxon>
        <taxon>Moraxellales</taxon>
        <taxon>Moraxellaceae</taxon>
        <taxon>Acinetobacter</taxon>
    </lineage>
</organism>
<dbReference type="AlphaFoldDB" id="A0A1T1H6Z6"/>
<dbReference type="RefSeq" id="WP_078189025.1">
    <property type="nucleotide sequence ID" value="NZ_JAMCOZ010000015.1"/>
</dbReference>
<dbReference type="Gene3D" id="2.160.20.20">
    <property type="match status" value="1"/>
</dbReference>
<protein>
    <recommendedName>
        <fullName evidence="4">Polymer-forming cytoskeletal protein</fullName>
    </recommendedName>
</protein>
<reference evidence="2 3" key="1">
    <citation type="submission" date="2017-02" db="EMBL/GenBank/DDBJ databases">
        <title>Acinetobacter sp. ANC 4945, whole genome shotgun sequencing project.</title>
        <authorList>
            <person name="Radolfova-Krizova L."/>
            <person name="Al Atrouni A."/>
            <person name="Nemec A."/>
        </authorList>
    </citation>
    <scope>NUCLEOTIDE SEQUENCE [LARGE SCALE GENOMIC DNA]</scope>
    <source>
        <strain evidence="2 3">ANC 4945</strain>
    </source>
</reference>
<name>A0A1T1H6Z6_9GAMM</name>
<evidence type="ECO:0000256" key="1">
    <source>
        <dbReference type="SAM" id="SignalP"/>
    </source>
</evidence>
<keyword evidence="1" id="KW-0732">Signal</keyword>
<dbReference type="Proteomes" id="UP000191160">
    <property type="component" value="Unassembled WGS sequence"/>
</dbReference>
<proteinExistence type="predicted"/>
<accession>A0A1T1H6Z6</accession>
<gene>
    <name evidence="2" type="ORF">B1202_02635</name>
</gene>
<evidence type="ECO:0000313" key="2">
    <source>
        <dbReference type="EMBL" id="OOV85555.1"/>
    </source>
</evidence>